<dbReference type="AlphaFoldDB" id="A0AAV1RXN3"/>
<proteinExistence type="predicted"/>
<organism evidence="1 2">
    <name type="scientific">Dovyalis caffra</name>
    <dbReference type="NCBI Taxonomy" id="77055"/>
    <lineage>
        <taxon>Eukaryota</taxon>
        <taxon>Viridiplantae</taxon>
        <taxon>Streptophyta</taxon>
        <taxon>Embryophyta</taxon>
        <taxon>Tracheophyta</taxon>
        <taxon>Spermatophyta</taxon>
        <taxon>Magnoliopsida</taxon>
        <taxon>eudicotyledons</taxon>
        <taxon>Gunneridae</taxon>
        <taxon>Pentapetalae</taxon>
        <taxon>rosids</taxon>
        <taxon>fabids</taxon>
        <taxon>Malpighiales</taxon>
        <taxon>Salicaceae</taxon>
        <taxon>Flacourtieae</taxon>
        <taxon>Dovyalis</taxon>
    </lineage>
</organism>
<dbReference type="EMBL" id="CAWUPB010001160">
    <property type="protein sequence ID" value="CAK7341059.1"/>
    <property type="molecule type" value="Genomic_DNA"/>
</dbReference>
<accession>A0AAV1RXN3</accession>
<evidence type="ECO:0000313" key="2">
    <source>
        <dbReference type="Proteomes" id="UP001314170"/>
    </source>
</evidence>
<sequence length="64" mass="7046">MVVFLETRVLSVGSRALAKVGCTSFSLVPICAVEERDALYIIVEIDDMECQDEAHVSKSALCRK</sequence>
<comment type="caution">
    <text evidence="1">The sequence shown here is derived from an EMBL/GenBank/DDBJ whole genome shotgun (WGS) entry which is preliminary data.</text>
</comment>
<name>A0AAV1RXN3_9ROSI</name>
<keyword evidence="2" id="KW-1185">Reference proteome</keyword>
<protein>
    <submittedName>
        <fullName evidence="1">Uncharacterized protein</fullName>
    </submittedName>
</protein>
<reference evidence="1 2" key="1">
    <citation type="submission" date="2024-01" db="EMBL/GenBank/DDBJ databases">
        <authorList>
            <person name="Waweru B."/>
        </authorList>
    </citation>
    <scope>NUCLEOTIDE SEQUENCE [LARGE SCALE GENOMIC DNA]</scope>
</reference>
<dbReference type="Proteomes" id="UP001314170">
    <property type="component" value="Unassembled WGS sequence"/>
</dbReference>
<gene>
    <name evidence="1" type="ORF">DCAF_LOCUS16093</name>
</gene>
<evidence type="ECO:0000313" key="1">
    <source>
        <dbReference type="EMBL" id="CAK7341059.1"/>
    </source>
</evidence>